<feature type="region of interest" description="Disordered" evidence="1">
    <location>
        <begin position="163"/>
        <end position="191"/>
    </location>
</feature>
<dbReference type="AlphaFoldDB" id="A0A8S1M8I1"/>
<sequence>MSQSNSSNHSESEDEDQKKDQLGEEIIDDQNEMESKIKNTANVANLDRDKKKQHFYTINPDEDFKMVKLKSYPVSSQLEKIFGQYKRIQSLKPSEEEIFLKLEDQQFQKERQLTIKDLKTLRKERNHKFFNYLIEVRKNFVNEELFSKFRKKVKVFSFDENAANKEKQDQKSGSETGEKESDVFSNYSEFY</sequence>
<evidence type="ECO:0000256" key="1">
    <source>
        <dbReference type="SAM" id="MobiDB-lite"/>
    </source>
</evidence>
<feature type="region of interest" description="Disordered" evidence="1">
    <location>
        <begin position="1"/>
        <end position="45"/>
    </location>
</feature>
<organism evidence="2 3">
    <name type="scientific">Paramecium sonneborni</name>
    <dbReference type="NCBI Taxonomy" id="65129"/>
    <lineage>
        <taxon>Eukaryota</taxon>
        <taxon>Sar</taxon>
        <taxon>Alveolata</taxon>
        <taxon>Ciliophora</taxon>
        <taxon>Intramacronucleata</taxon>
        <taxon>Oligohymenophorea</taxon>
        <taxon>Peniculida</taxon>
        <taxon>Parameciidae</taxon>
        <taxon>Paramecium</taxon>
    </lineage>
</organism>
<reference evidence="2" key="1">
    <citation type="submission" date="2021-01" db="EMBL/GenBank/DDBJ databases">
        <authorList>
            <consortium name="Genoscope - CEA"/>
            <person name="William W."/>
        </authorList>
    </citation>
    <scope>NUCLEOTIDE SEQUENCE</scope>
</reference>
<dbReference type="EMBL" id="CAJJDN010000030">
    <property type="protein sequence ID" value="CAD8072956.1"/>
    <property type="molecule type" value="Genomic_DNA"/>
</dbReference>
<name>A0A8S1M8I1_9CILI</name>
<feature type="compositionally biased region" description="Acidic residues" evidence="1">
    <location>
        <begin position="23"/>
        <end position="32"/>
    </location>
</feature>
<dbReference type="Proteomes" id="UP000692954">
    <property type="component" value="Unassembled WGS sequence"/>
</dbReference>
<evidence type="ECO:0000313" key="2">
    <source>
        <dbReference type="EMBL" id="CAD8072956.1"/>
    </source>
</evidence>
<comment type="caution">
    <text evidence="2">The sequence shown here is derived from an EMBL/GenBank/DDBJ whole genome shotgun (WGS) entry which is preliminary data.</text>
</comment>
<protein>
    <submittedName>
        <fullName evidence="2">Uncharacterized protein</fullName>
    </submittedName>
</protein>
<dbReference type="OrthoDB" id="309330at2759"/>
<gene>
    <name evidence="2" type="ORF">PSON_ATCC_30995.1.T0300052</name>
</gene>
<feature type="compositionally biased region" description="Basic and acidic residues" evidence="1">
    <location>
        <begin position="163"/>
        <end position="182"/>
    </location>
</feature>
<proteinExistence type="predicted"/>
<keyword evidence="3" id="KW-1185">Reference proteome</keyword>
<accession>A0A8S1M8I1</accession>
<evidence type="ECO:0000313" key="3">
    <source>
        <dbReference type="Proteomes" id="UP000692954"/>
    </source>
</evidence>